<organism evidence="1 2">
    <name type="scientific">Paramecium primaurelia</name>
    <dbReference type="NCBI Taxonomy" id="5886"/>
    <lineage>
        <taxon>Eukaryota</taxon>
        <taxon>Sar</taxon>
        <taxon>Alveolata</taxon>
        <taxon>Ciliophora</taxon>
        <taxon>Intramacronucleata</taxon>
        <taxon>Oligohymenophorea</taxon>
        <taxon>Peniculida</taxon>
        <taxon>Parameciidae</taxon>
        <taxon>Paramecium</taxon>
    </lineage>
</organism>
<accession>A0A8S1QPD6</accession>
<gene>
    <name evidence="1" type="ORF">PPRIM_AZ9-3.1.T1760009</name>
</gene>
<sequence>MQITSTQLLEWVKDGDINKLKKDFEEELKFAHKTLLEFFSMVDDQSRSVVYWGVKYIIK</sequence>
<keyword evidence="2" id="KW-1185">Reference proteome</keyword>
<proteinExistence type="predicted"/>
<protein>
    <submittedName>
        <fullName evidence="1">Uncharacterized protein</fullName>
    </submittedName>
</protein>
<evidence type="ECO:0000313" key="1">
    <source>
        <dbReference type="EMBL" id="CAD8116625.1"/>
    </source>
</evidence>
<evidence type="ECO:0000313" key="2">
    <source>
        <dbReference type="Proteomes" id="UP000688137"/>
    </source>
</evidence>
<comment type="caution">
    <text evidence="1">The sequence shown here is derived from an EMBL/GenBank/DDBJ whole genome shotgun (WGS) entry which is preliminary data.</text>
</comment>
<dbReference type="EMBL" id="CAJJDM010000185">
    <property type="protein sequence ID" value="CAD8116625.1"/>
    <property type="molecule type" value="Genomic_DNA"/>
</dbReference>
<name>A0A8S1QPD6_PARPR</name>
<dbReference type="AlphaFoldDB" id="A0A8S1QPD6"/>
<dbReference type="Proteomes" id="UP000688137">
    <property type="component" value="Unassembled WGS sequence"/>
</dbReference>
<reference evidence="1" key="1">
    <citation type="submission" date="2021-01" db="EMBL/GenBank/DDBJ databases">
        <authorList>
            <consortium name="Genoscope - CEA"/>
            <person name="William W."/>
        </authorList>
    </citation>
    <scope>NUCLEOTIDE SEQUENCE</scope>
</reference>